<name>A0A6S7K8K1_PARCT</name>
<dbReference type="Proteomes" id="UP001152795">
    <property type="component" value="Unassembled WGS sequence"/>
</dbReference>
<dbReference type="InterPro" id="IPR011050">
    <property type="entry name" value="Pectin_lyase_fold/virulence"/>
</dbReference>
<reference evidence="3" key="1">
    <citation type="submission" date="2020-04" db="EMBL/GenBank/DDBJ databases">
        <authorList>
            <person name="Alioto T."/>
            <person name="Alioto T."/>
            <person name="Gomez Garrido J."/>
        </authorList>
    </citation>
    <scope>NUCLEOTIDE SEQUENCE</scope>
    <source>
        <strain evidence="3">A484AB</strain>
    </source>
</reference>
<proteinExistence type="predicted"/>
<feature type="transmembrane region" description="Helical" evidence="2">
    <location>
        <begin position="585"/>
        <end position="606"/>
    </location>
</feature>
<feature type="transmembrane region" description="Helical" evidence="2">
    <location>
        <begin position="984"/>
        <end position="1005"/>
    </location>
</feature>
<feature type="transmembrane region" description="Helical" evidence="2">
    <location>
        <begin position="1011"/>
        <end position="1029"/>
    </location>
</feature>
<feature type="transmembrane region" description="Helical" evidence="2">
    <location>
        <begin position="1081"/>
        <end position="1106"/>
    </location>
</feature>
<gene>
    <name evidence="3" type="ORF">PACLA_8A010307</name>
</gene>
<feature type="transmembrane region" description="Helical" evidence="2">
    <location>
        <begin position="850"/>
        <end position="873"/>
    </location>
</feature>
<keyword evidence="4" id="KW-1185">Reference proteome</keyword>
<accession>A0A6S7K8K1</accession>
<evidence type="ECO:0000256" key="2">
    <source>
        <dbReference type="SAM" id="Phobius"/>
    </source>
</evidence>
<feature type="region of interest" description="Disordered" evidence="1">
    <location>
        <begin position="916"/>
        <end position="936"/>
    </location>
</feature>
<feature type="non-terminal residue" evidence="3">
    <location>
        <position position="1116"/>
    </location>
</feature>
<sequence>MPCRTVRHAVKISNDGDQIFIDYAQGRPYKECENVTQSTCSMELTKSVSFYGINGRAELQCNKRCKFFIITSPGFNITRIKFFNLIISNSRDITEIDKGARMELVYQNMLVRDNNYAIYGKHSTDCSVLITNSSFENNFSSGIYLACSNLTAHITSSTFELTPVYLTNIANTPTRWQKTEIFVRNTIFNGKNIHKCAALLAFKPFAAIFSVSITDSEFKNHFAVCRSKHDLRYQYSTLCIYDHHSRPRNITFIFFRNLLIENNYGNLPALSLIAGYLDYTEVEVLIRDSIFRNNSLALWVSTNYLDRHPDSKSPTIIHENNTFVNNNIHNLLKLNGEAAIYFSHGKSLVSSCRFLDNGAGQNSYTSVVKISEMGQVTFLNSYFENRQTQVLSNQLFASGNRPVSFTGENTFNLVALKERQTVFVRIPTAMYLTNGGVIMKKNFKILCPAGYKLYAQRQCTVLKKGIVKCRYINVQCEQCPTKTYTLERGKFIFNKSNDIQCQQCPRGGDCDSGLVTAKSNFWGYKTKMKVHFLQCPPGYCCNTEDCITYDTCHGNRSGTLCGHCSEGMSESLFSTQCISNAECSLNYFFILGTITLLALYLVFFLYHKEIVSILRTSLFSKRLSFSINNRSEQGNNVSTCGNTSSPSGMIKILFYYYQVCNLLRSSVGFSRKGKFIHKFENVISRVMNMILVNLPSFNCPFANLRAVPKAIILHSVGHSLLALVCLLYLISKLFLILRRSKSDSSRATTLQYIATRRSDQNDRATKSVLQRITSAFTYISLLMYASSTQLCLSLLHCVPVGDNQVLFLDGNIKCYQTFQYFLLGYMISSILPFCLVPVLGSYLLKFGRIGVKQFCAACIFPLPFCLYWLYLLLKDCRCGNQETYNTIEQNDVAIRSEQGNDQTQRLGSEEIAFTSSTDRNEITTRSESPVCTDSNEVSSTRSESAVCTDSNEATSTRSESAVLNVLLGPFRSHQTFMCFPSSHIPWEGFLIFRRLVLIIVLTFVYDIQLRLFLALFLCVAILIFHTIVYPFQRKSDNVLESFSLGTHVVLCGSTLIKALYYGEDYSSFSNRLPVLHVIENILIVAPLSVIMIVVVVSIAIKLVFGLKLCVSVVIRK</sequence>
<protein>
    <submittedName>
        <fullName evidence="3">Uncharacterized protein</fullName>
    </submittedName>
</protein>
<dbReference type="PANTHER" id="PTHR11319:SF35">
    <property type="entry name" value="OUTER MEMBRANE PROTEIN PMPC-RELATED"/>
    <property type="match status" value="1"/>
</dbReference>
<evidence type="ECO:0000256" key="1">
    <source>
        <dbReference type="SAM" id="MobiDB-lite"/>
    </source>
</evidence>
<feature type="transmembrane region" description="Helical" evidence="2">
    <location>
        <begin position="682"/>
        <end position="704"/>
    </location>
</feature>
<dbReference type="PANTHER" id="PTHR11319">
    <property type="entry name" value="G PROTEIN-COUPLED RECEPTOR-RELATED"/>
    <property type="match status" value="1"/>
</dbReference>
<dbReference type="SUPFAM" id="SSF51126">
    <property type="entry name" value="Pectin lyase-like"/>
    <property type="match status" value="1"/>
</dbReference>
<keyword evidence="2" id="KW-1133">Transmembrane helix</keyword>
<dbReference type="EMBL" id="CACRXK020023964">
    <property type="protein sequence ID" value="CAB4038230.1"/>
    <property type="molecule type" value="Genomic_DNA"/>
</dbReference>
<feature type="compositionally biased region" description="Polar residues" evidence="1">
    <location>
        <begin position="925"/>
        <end position="936"/>
    </location>
</feature>
<dbReference type="OrthoDB" id="5967851at2759"/>
<comment type="caution">
    <text evidence="3">The sequence shown here is derived from an EMBL/GenBank/DDBJ whole genome shotgun (WGS) entry which is preliminary data.</text>
</comment>
<evidence type="ECO:0000313" key="3">
    <source>
        <dbReference type="EMBL" id="CAB4038230.1"/>
    </source>
</evidence>
<feature type="transmembrane region" description="Helical" evidence="2">
    <location>
        <begin position="1041"/>
        <end position="1061"/>
    </location>
</feature>
<feature type="transmembrane region" description="Helical" evidence="2">
    <location>
        <begin position="716"/>
        <end position="737"/>
    </location>
</feature>
<evidence type="ECO:0000313" key="4">
    <source>
        <dbReference type="Proteomes" id="UP001152795"/>
    </source>
</evidence>
<feature type="transmembrane region" description="Helical" evidence="2">
    <location>
        <begin position="820"/>
        <end position="844"/>
    </location>
</feature>
<keyword evidence="2" id="KW-0472">Membrane</keyword>
<dbReference type="AlphaFoldDB" id="A0A6S7K8K1"/>
<organism evidence="3 4">
    <name type="scientific">Paramuricea clavata</name>
    <name type="common">Red gorgonian</name>
    <name type="synonym">Violescent sea-whip</name>
    <dbReference type="NCBI Taxonomy" id="317549"/>
    <lineage>
        <taxon>Eukaryota</taxon>
        <taxon>Metazoa</taxon>
        <taxon>Cnidaria</taxon>
        <taxon>Anthozoa</taxon>
        <taxon>Octocorallia</taxon>
        <taxon>Malacalcyonacea</taxon>
        <taxon>Plexauridae</taxon>
        <taxon>Paramuricea</taxon>
    </lineage>
</organism>
<keyword evidence="2" id="KW-0812">Transmembrane</keyword>